<keyword evidence="3" id="KW-0479">Metal-binding</keyword>
<proteinExistence type="inferred from homology"/>
<evidence type="ECO:0000256" key="6">
    <source>
        <dbReference type="ARBA" id="ARBA00023049"/>
    </source>
</evidence>
<reference evidence="8 9" key="1">
    <citation type="submission" date="2015-09" db="EMBL/GenBank/DDBJ databases">
        <authorList>
            <consortium name="Pathogen Informatics"/>
        </authorList>
    </citation>
    <scope>NUCLEOTIDE SEQUENCE [LARGE SCALE GENOMIC DNA]</scope>
    <source>
        <strain evidence="8 9">2789STDY5834841</strain>
    </source>
</reference>
<organism evidence="8 9">
    <name type="scientific">[Ruminococcus] torques</name>
    <dbReference type="NCBI Taxonomy" id="33039"/>
    <lineage>
        <taxon>Bacteria</taxon>
        <taxon>Bacillati</taxon>
        <taxon>Bacillota</taxon>
        <taxon>Clostridia</taxon>
        <taxon>Lachnospirales</taxon>
        <taxon>Lachnospiraceae</taxon>
        <taxon>Mediterraneibacter</taxon>
    </lineage>
</organism>
<keyword evidence="4" id="KW-0378">Hydrolase</keyword>
<keyword evidence="6" id="KW-0482">Metalloprotease</keyword>
<dbReference type="EMBL" id="CYZO01000029">
    <property type="protein sequence ID" value="CUO28084.1"/>
    <property type="molecule type" value="Genomic_DNA"/>
</dbReference>
<gene>
    <name evidence="8" type="ORF">ERS852456_02109</name>
</gene>
<keyword evidence="2" id="KW-0645">Protease</keyword>
<evidence type="ECO:0000313" key="9">
    <source>
        <dbReference type="Proteomes" id="UP000095787"/>
    </source>
</evidence>
<dbReference type="Proteomes" id="UP000095787">
    <property type="component" value="Unassembled WGS sequence"/>
</dbReference>
<sequence length="157" mass="17763">MNQYELILKEGRPELLLQGTPLAGKTFVCNPIDAANLSRKVFLLDVQAEEHLCFFALNIKGEVLGTFEIAHGTASGCMVTPREFLIRLLLVGATQFIAVHNHPSKDPKPSHEDWKFTERLFEASDLIGIELLDHVIVGGENQYSMRENDCTIWKRRK</sequence>
<keyword evidence="5" id="KW-0862">Zinc</keyword>
<dbReference type="GO" id="GO:0008237">
    <property type="term" value="F:metallopeptidase activity"/>
    <property type="evidence" value="ECO:0007669"/>
    <property type="project" value="UniProtKB-KW"/>
</dbReference>
<dbReference type="InterPro" id="IPR025657">
    <property type="entry name" value="RadC_JAB"/>
</dbReference>
<dbReference type="GO" id="GO:0006508">
    <property type="term" value="P:proteolysis"/>
    <property type="evidence" value="ECO:0007669"/>
    <property type="project" value="UniProtKB-KW"/>
</dbReference>
<dbReference type="InterPro" id="IPR037518">
    <property type="entry name" value="MPN"/>
</dbReference>
<dbReference type="RefSeq" id="WP_055159236.1">
    <property type="nucleotide sequence ID" value="NZ_CATZLF010000039.1"/>
</dbReference>
<dbReference type="Pfam" id="PF04002">
    <property type="entry name" value="RadC"/>
    <property type="match status" value="1"/>
</dbReference>
<evidence type="ECO:0000256" key="3">
    <source>
        <dbReference type="ARBA" id="ARBA00022723"/>
    </source>
</evidence>
<comment type="similarity">
    <text evidence="1">Belongs to the UPF0758 family.</text>
</comment>
<evidence type="ECO:0000259" key="7">
    <source>
        <dbReference type="PROSITE" id="PS50249"/>
    </source>
</evidence>
<name>A0A174DRL6_9FIRM</name>
<dbReference type="CDD" id="cd08071">
    <property type="entry name" value="MPN_DUF2466"/>
    <property type="match status" value="1"/>
</dbReference>
<dbReference type="InterPro" id="IPR001405">
    <property type="entry name" value="UPF0758"/>
</dbReference>
<accession>A0A174DRL6</accession>
<dbReference type="AlphaFoldDB" id="A0A174DRL6"/>
<evidence type="ECO:0000313" key="8">
    <source>
        <dbReference type="EMBL" id="CUO28084.1"/>
    </source>
</evidence>
<protein>
    <submittedName>
        <fullName evidence="8">DNA repair protein RadC</fullName>
    </submittedName>
</protein>
<feature type="domain" description="MPN" evidence="7">
    <location>
        <begin position="27"/>
        <end position="151"/>
    </location>
</feature>
<dbReference type="GO" id="GO:0046872">
    <property type="term" value="F:metal ion binding"/>
    <property type="evidence" value="ECO:0007669"/>
    <property type="project" value="UniProtKB-KW"/>
</dbReference>
<dbReference type="PROSITE" id="PS50249">
    <property type="entry name" value="MPN"/>
    <property type="match status" value="1"/>
</dbReference>
<dbReference type="Gene3D" id="3.40.140.10">
    <property type="entry name" value="Cytidine Deaminase, domain 2"/>
    <property type="match status" value="1"/>
</dbReference>
<evidence type="ECO:0000256" key="4">
    <source>
        <dbReference type="ARBA" id="ARBA00022801"/>
    </source>
</evidence>
<evidence type="ECO:0000256" key="2">
    <source>
        <dbReference type="ARBA" id="ARBA00022670"/>
    </source>
</evidence>
<dbReference type="PANTHER" id="PTHR30471:SF3">
    <property type="entry name" value="UPF0758 PROTEIN YEES-RELATED"/>
    <property type="match status" value="1"/>
</dbReference>
<evidence type="ECO:0000256" key="1">
    <source>
        <dbReference type="ARBA" id="ARBA00010243"/>
    </source>
</evidence>
<evidence type="ECO:0000256" key="5">
    <source>
        <dbReference type="ARBA" id="ARBA00022833"/>
    </source>
</evidence>
<dbReference type="PANTHER" id="PTHR30471">
    <property type="entry name" value="DNA REPAIR PROTEIN RADC"/>
    <property type="match status" value="1"/>
</dbReference>